<dbReference type="GO" id="GO:0019005">
    <property type="term" value="C:SCF ubiquitin ligase complex"/>
    <property type="evidence" value="ECO:0007669"/>
    <property type="project" value="TreeGrafter"/>
</dbReference>
<evidence type="ECO:0000313" key="4">
    <source>
        <dbReference type="Proteomes" id="UP000663829"/>
    </source>
</evidence>
<dbReference type="InterPro" id="IPR032675">
    <property type="entry name" value="LRR_dom_sf"/>
</dbReference>
<proteinExistence type="predicted"/>
<dbReference type="SUPFAM" id="SSF52047">
    <property type="entry name" value="RNI-like"/>
    <property type="match status" value="2"/>
</dbReference>
<comment type="caution">
    <text evidence="2">The sequence shown here is derived from an EMBL/GenBank/DDBJ whole genome shotgun (WGS) entry which is preliminary data.</text>
</comment>
<gene>
    <name evidence="2" type="ORF">GPM918_LOCUS129</name>
    <name evidence="3" type="ORF">SRO942_LOCUS130</name>
</gene>
<sequence>MVLKLRELLIKKIAINLAAIRDEGRFYLTSKQRELVLQWLSNHDYLTQDITPHIMRHLITSQLYEMNFYKCTQLTDQMLIEFSTSQFKLKKLTIHKCDQVSDGGIRAITKNQRALEYVALRKQSRLTDQGLTELNSAFLREIDLRSNEKIKDNGILSLVSNNLNLRCIRLVNCYSLTGQCVIYIAEHLADKLEILDVEGLKYIDDISFAHLVNYCPNIRSLNLFGINSLNGDGLFTLFTRVTNMQQLNLSYTNCFSQKSMADYLCFMPSQLVDLCLSGTQLYDSQTLIRALIRLNCLEHLRLNGLSTVTDDGLKKILEVIGSQLKTIELNGYITVEALTDKGVEHVVRYCNSLRHLSLNLLSFTATLDSLYDLFSSKTRSLKLRTVLLSSARNINPNVIWKLVQNCPNLEHIDLSGIQQIDDSVLGLLKHCEKLSHLSIKGCKQITDDSLCELLSNCKFRCLILSGCFRLTDKSIFAMANSQPYLEEIYISGCVKISPVAVRYLQDCAVRRIFIDHKIPNCDPNQLMARNLDTGLFECVS</sequence>
<protein>
    <recommendedName>
        <fullName evidence="1">F-box/LRR-repeat protein 15-like leucin rich repeat domain-containing protein</fullName>
    </recommendedName>
</protein>
<dbReference type="AlphaFoldDB" id="A0A813NFB5"/>
<keyword evidence="4" id="KW-1185">Reference proteome</keyword>
<dbReference type="GO" id="GO:0031146">
    <property type="term" value="P:SCF-dependent proteasomal ubiquitin-dependent protein catabolic process"/>
    <property type="evidence" value="ECO:0007669"/>
    <property type="project" value="TreeGrafter"/>
</dbReference>
<name>A0A813NFB5_9BILA</name>
<reference evidence="2" key="1">
    <citation type="submission" date="2021-02" db="EMBL/GenBank/DDBJ databases">
        <authorList>
            <person name="Nowell W R."/>
        </authorList>
    </citation>
    <scope>NUCLEOTIDE SEQUENCE</scope>
</reference>
<dbReference type="SMART" id="SM00367">
    <property type="entry name" value="LRR_CC"/>
    <property type="match status" value="11"/>
</dbReference>
<dbReference type="EMBL" id="CAJOBC010000010">
    <property type="protein sequence ID" value="CAF3516736.1"/>
    <property type="molecule type" value="Genomic_DNA"/>
</dbReference>
<evidence type="ECO:0000259" key="1">
    <source>
        <dbReference type="Pfam" id="PF25372"/>
    </source>
</evidence>
<dbReference type="InterPro" id="IPR057207">
    <property type="entry name" value="FBXL15_LRR"/>
</dbReference>
<feature type="domain" description="F-box/LRR-repeat protein 15-like leucin rich repeat" evidence="1">
    <location>
        <begin position="304"/>
        <end position="485"/>
    </location>
</feature>
<evidence type="ECO:0000313" key="2">
    <source>
        <dbReference type="EMBL" id="CAF0738643.1"/>
    </source>
</evidence>
<dbReference type="Proteomes" id="UP000681722">
    <property type="component" value="Unassembled WGS sequence"/>
</dbReference>
<evidence type="ECO:0000313" key="3">
    <source>
        <dbReference type="EMBL" id="CAF3516736.1"/>
    </source>
</evidence>
<dbReference type="PANTHER" id="PTHR13318">
    <property type="entry name" value="PARTNER OF PAIRED, ISOFORM B-RELATED"/>
    <property type="match status" value="1"/>
</dbReference>
<dbReference type="InterPro" id="IPR006553">
    <property type="entry name" value="Leu-rich_rpt_Cys-con_subtyp"/>
</dbReference>
<dbReference type="Gene3D" id="3.80.10.10">
    <property type="entry name" value="Ribonuclease Inhibitor"/>
    <property type="match status" value="5"/>
</dbReference>
<dbReference type="Pfam" id="PF25372">
    <property type="entry name" value="DUF7885"/>
    <property type="match status" value="1"/>
</dbReference>
<dbReference type="Proteomes" id="UP000663829">
    <property type="component" value="Unassembled WGS sequence"/>
</dbReference>
<dbReference type="Pfam" id="PF13516">
    <property type="entry name" value="LRR_6"/>
    <property type="match status" value="1"/>
</dbReference>
<accession>A0A813NFB5</accession>
<dbReference type="EMBL" id="CAJNOQ010000010">
    <property type="protein sequence ID" value="CAF0738643.1"/>
    <property type="molecule type" value="Genomic_DNA"/>
</dbReference>
<dbReference type="InterPro" id="IPR001611">
    <property type="entry name" value="Leu-rich_rpt"/>
</dbReference>
<dbReference type="OrthoDB" id="27842at2759"/>
<organism evidence="2 4">
    <name type="scientific">Didymodactylos carnosus</name>
    <dbReference type="NCBI Taxonomy" id="1234261"/>
    <lineage>
        <taxon>Eukaryota</taxon>
        <taxon>Metazoa</taxon>
        <taxon>Spiralia</taxon>
        <taxon>Gnathifera</taxon>
        <taxon>Rotifera</taxon>
        <taxon>Eurotatoria</taxon>
        <taxon>Bdelloidea</taxon>
        <taxon>Philodinida</taxon>
        <taxon>Philodinidae</taxon>
        <taxon>Didymodactylos</taxon>
    </lineage>
</organism>